<dbReference type="PANTHER" id="PTHR23129">
    <property type="entry name" value="ACYL-COENZYME A DIPHOSPHATASE FITM2"/>
    <property type="match status" value="1"/>
</dbReference>
<feature type="transmembrane region" description="Helical" evidence="8">
    <location>
        <begin position="50"/>
        <end position="67"/>
    </location>
</feature>
<keyword evidence="4" id="KW-0256">Endoplasmic reticulum</keyword>
<dbReference type="GO" id="GO:0005789">
    <property type="term" value="C:endoplasmic reticulum membrane"/>
    <property type="evidence" value="ECO:0007669"/>
    <property type="project" value="UniProtKB-SubCell"/>
</dbReference>
<evidence type="ECO:0000313" key="10">
    <source>
        <dbReference type="Proteomes" id="UP001196413"/>
    </source>
</evidence>
<keyword evidence="7 8" id="KW-0472">Membrane</keyword>
<evidence type="ECO:0000256" key="2">
    <source>
        <dbReference type="ARBA" id="ARBA00022692"/>
    </source>
</evidence>
<sequence length="295" mass="34243">MVFLEAMSQRSPITSTQRDPTLLSRIASVFLGVSVQIARKFLFISPKKKAIGFVVFVIVLSIVAGIASPDHSYYFLQKHSVFNQYGVKLGWMWTCVIVGPFIWISSRAHYRDKDKVLADILRLAIATFCWYVSVWQFNRITEWTSYCNLGIFYSKARCQKEDGVWNPGFDISGHCFLLIYSMLVMSEEASAFREWNQILRRDYDFWHSDTYTARKTNKTCSVFCRCDAHTQSHLDPTVSHFSIVLPHITRQGCWRFSRGFLVVCYLPYSLSSWNSSTANTSSQRFFERKTIVQIR</sequence>
<comment type="subcellular location">
    <subcellularLocation>
        <location evidence="1">Endoplasmic reticulum membrane</location>
        <topology evidence="1">Multi-pass membrane protein</topology>
    </subcellularLocation>
</comment>
<keyword evidence="10" id="KW-1185">Reference proteome</keyword>
<evidence type="ECO:0000256" key="3">
    <source>
        <dbReference type="ARBA" id="ARBA00022801"/>
    </source>
</evidence>
<comment type="caution">
    <text evidence="9">The sequence shown here is derived from an EMBL/GenBank/DDBJ whole genome shotgun (WGS) entry which is preliminary data.</text>
</comment>
<keyword evidence="6" id="KW-0443">Lipid metabolism</keyword>
<name>A0AAD5M995_PARTN</name>
<keyword evidence="3" id="KW-0378">Hydrolase</keyword>
<dbReference type="InterPro" id="IPR019388">
    <property type="entry name" value="FIT"/>
</dbReference>
<keyword evidence="5 8" id="KW-1133">Transmembrane helix</keyword>
<evidence type="ECO:0000256" key="1">
    <source>
        <dbReference type="ARBA" id="ARBA00004477"/>
    </source>
</evidence>
<dbReference type="GO" id="GO:0034389">
    <property type="term" value="P:lipid droplet organization"/>
    <property type="evidence" value="ECO:0007669"/>
    <property type="project" value="TreeGrafter"/>
</dbReference>
<dbReference type="Pfam" id="PF10261">
    <property type="entry name" value="FIT"/>
    <property type="match status" value="2"/>
</dbReference>
<evidence type="ECO:0000256" key="4">
    <source>
        <dbReference type="ARBA" id="ARBA00022824"/>
    </source>
</evidence>
<evidence type="ECO:0000256" key="8">
    <source>
        <dbReference type="SAM" id="Phobius"/>
    </source>
</evidence>
<dbReference type="EMBL" id="JAHQIW010001549">
    <property type="protein sequence ID" value="KAJ1352838.1"/>
    <property type="molecule type" value="Genomic_DNA"/>
</dbReference>
<evidence type="ECO:0000256" key="5">
    <source>
        <dbReference type="ARBA" id="ARBA00022989"/>
    </source>
</evidence>
<reference evidence="9" key="1">
    <citation type="submission" date="2021-06" db="EMBL/GenBank/DDBJ databases">
        <title>Parelaphostrongylus tenuis whole genome reference sequence.</title>
        <authorList>
            <person name="Garwood T.J."/>
            <person name="Larsen P.A."/>
            <person name="Fountain-Jones N.M."/>
            <person name="Garbe J.R."/>
            <person name="Macchietto M.G."/>
            <person name="Kania S.A."/>
            <person name="Gerhold R.W."/>
            <person name="Richards J.E."/>
            <person name="Wolf T.M."/>
        </authorList>
    </citation>
    <scope>NUCLEOTIDE SEQUENCE</scope>
    <source>
        <strain evidence="9">MNPRO001-30</strain>
        <tissue evidence="9">Meninges</tissue>
    </source>
</reference>
<dbReference type="PANTHER" id="PTHR23129:SF0">
    <property type="entry name" value="ACYL-COENZYME A DIPHOSPHATASE FITM2"/>
    <property type="match status" value="1"/>
</dbReference>
<organism evidence="9 10">
    <name type="scientific">Parelaphostrongylus tenuis</name>
    <name type="common">Meningeal worm</name>
    <dbReference type="NCBI Taxonomy" id="148309"/>
    <lineage>
        <taxon>Eukaryota</taxon>
        <taxon>Metazoa</taxon>
        <taxon>Ecdysozoa</taxon>
        <taxon>Nematoda</taxon>
        <taxon>Chromadorea</taxon>
        <taxon>Rhabditida</taxon>
        <taxon>Rhabditina</taxon>
        <taxon>Rhabditomorpha</taxon>
        <taxon>Strongyloidea</taxon>
        <taxon>Metastrongylidae</taxon>
        <taxon>Parelaphostrongylus</taxon>
    </lineage>
</organism>
<dbReference type="GO" id="GO:0019915">
    <property type="term" value="P:lipid storage"/>
    <property type="evidence" value="ECO:0007669"/>
    <property type="project" value="InterPro"/>
</dbReference>
<feature type="transmembrane region" description="Helical" evidence="8">
    <location>
        <begin position="87"/>
        <end position="104"/>
    </location>
</feature>
<dbReference type="GO" id="GO:0010945">
    <property type="term" value="F:coenzyme A diphosphatase activity"/>
    <property type="evidence" value="ECO:0007669"/>
    <property type="project" value="InterPro"/>
</dbReference>
<dbReference type="GO" id="GO:0008654">
    <property type="term" value="P:phospholipid biosynthetic process"/>
    <property type="evidence" value="ECO:0007669"/>
    <property type="project" value="TreeGrafter"/>
</dbReference>
<keyword evidence="2 8" id="KW-0812">Transmembrane</keyword>
<gene>
    <name evidence="9" type="ORF">KIN20_009316</name>
</gene>
<dbReference type="AlphaFoldDB" id="A0AAD5M995"/>
<dbReference type="Proteomes" id="UP001196413">
    <property type="component" value="Unassembled WGS sequence"/>
</dbReference>
<evidence type="ECO:0000256" key="7">
    <source>
        <dbReference type="ARBA" id="ARBA00023136"/>
    </source>
</evidence>
<evidence type="ECO:0000256" key="6">
    <source>
        <dbReference type="ARBA" id="ARBA00023098"/>
    </source>
</evidence>
<proteinExistence type="predicted"/>
<evidence type="ECO:0000313" key="9">
    <source>
        <dbReference type="EMBL" id="KAJ1352838.1"/>
    </source>
</evidence>
<accession>A0AAD5M995</accession>
<protein>
    <submittedName>
        <fullName evidence="9">Uncharacterized protein</fullName>
    </submittedName>
</protein>